<comment type="caution">
    <text evidence="1">The sequence shown here is derived from an EMBL/GenBank/DDBJ whole genome shotgun (WGS) entry which is preliminary data.</text>
</comment>
<reference evidence="1 2" key="1">
    <citation type="submission" date="2015-09" db="EMBL/GenBank/DDBJ databases">
        <title>Draft genome sequence of Kouleothrix aurantiaca JCM 19913.</title>
        <authorList>
            <person name="Hemp J."/>
        </authorList>
    </citation>
    <scope>NUCLEOTIDE SEQUENCE [LARGE SCALE GENOMIC DNA]</scope>
    <source>
        <strain evidence="1 2">COM-B</strain>
    </source>
</reference>
<dbReference type="EMBL" id="LJCR01000645">
    <property type="protein sequence ID" value="KPV52142.1"/>
    <property type="molecule type" value="Genomic_DNA"/>
</dbReference>
<accession>A0A0P9D9G6</accession>
<organism evidence="1 2">
    <name type="scientific">Kouleothrix aurantiaca</name>
    <dbReference type="NCBI Taxonomy" id="186479"/>
    <lineage>
        <taxon>Bacteria</taxon>
        <taxon>Bacillati</taxon>
        <taxon>Chloroflexota</taxon>
        <taxon>Chloroflexia</taxon>
        <taxon>Chloroflexales</taxon>
        <taxon>Roseiflexineae</taxon>
        <taxon>Roseiflexaceae</taxon>
        <taxon>Kouleothrix</taxon>
    </lineage>
</organism>
<keyword evidence="2" id="KW-1185">Reference proteome</keyword>
<sequence length="61" mass="6686">AKQRYAPPAPSGDLFVELAQRGKARHGRCNTFGNAPRLHGQGWRALGVEMRKIGNGADGWR</sequence>
<dbReference type="Proteomes" id="UP000050509">
    <property type="component" value="Unassembled WGS sequence"/>
</dbReference>
<dbReference type="AlphaFoldDB" id="A0A0P9D9G6"/>
<evidence type="ECO:0000313" key="2">
    <source>
        <dbReference type="Proteomes" id="UP000050509"/>
    </source>
</evidence>
<feature type="non-terminal residue" evidence="1">
    <location>
        <position position="1"/>
    </location>
</feature>
<name>A0A0P9D9G6_9CHLR</name>
<evidence type="ECO:0000313" key="1">
    <source>
        <dbReference type="EMBL" id="KPV52142.1"/>
    </source>
</evidence>
<proteinExistence type="predicted"/>
<protein>
    <submittedName>
        <fullName evidence="1">Uncharacterized protein</fullName>
    </submittedName>
</protein>
<gene>
    <name evidence="1" type="ORF">SE17_17215</name>
</gene>